<dbReference type="STRING" id="198092.SAMN02745194_00343"/>
<feature type="transmembrane region" description="Helical" evidence="11">
    <location>
        <begin position="136"/>
        <end position="158"/>
    </location>
</feature>
<evidence type="ECO:0000256" key="7">
    <source>
        <dbReference type="ARBA" id="ARBA00022519"/>
    </source>
</evidence>
<dbReference type="GO" id="GO:0015098">
    <property type="term" value="F:molybdate ion transmembrane transporter activity"/>
    <property type="evidence" value="ECO:0007669"/>
    <property type="project" value="UniProtKB-UniRule"/>
</dbReference>
<keyword evidence="7 12" id="KW-0997">Cell inner membrane</keyword>
<dbReference type="FunFam" id="1.10.3720.10:FF:000018">
    <property type="entry name" value="Molybdenum transport system permease"/>
    <property type="match status" value="1"/>
</dbReference>
<dbReference type="InterPro" id="IPR035906">
    <property type="entry name" value="MetI-like_sf"/>
</dbReference>
<protein>
    <recommendedName>
        <fullName evidence="12">Molybdenum transport system permease</fullName>
    </recommendedName>
</protein>
<evidence type="ECO:0000256" key="5">
    <source>
        <dbReference type="ARBA" id="ARBA00022475"/>
    </source>
</evidence>
<gene>
    <name evidence="14" type="ORF">SAMN02745194_00343</name>
</gene>
<dbReference type="InterPro" id="IPR011867">
    <property type="entry name" value="ModB_ABC"/>
</dbReference>
<evidence type="ECO:0000256" key="4">
    <source>
        <dbReference type="ARBA" id="ARBA00022448"/>
    </source>
</evidence>
<dbReference type="SUPFAM" id="SSF161098">
    <property type="entry name" value="MetI-like"/>
    <property type="match status" value="1"/>
</dbReference>
<keyword evidence="8 11" id="KW-0812">Transmembrane</keyword>
<evidence type="ECO:0000256" key="10">
    <source>
        <dbReference type="ARBA" id="ARBA00023136"/>
    </source>
</evidence>
<feature type="transmembrane region" description="Helical" evidence="11">
    <location>
        <begin position="197"/>
        <end position="218"/>
    </location>
</feature>
<dbReference type="Gene3D" id="1.10.3720.10">
    <property type="entry name" value="MetI-like"/>
    <property type="match status" value="1"/>
</dbReference>
<dbReference type="Pfam" id="PF00528">
    <property type="entry name" value="BPD_transp_1"/>
    <property type="match status" value="1"/>
</dbReference>
<dbReference type="OrthoDB" id="9804629at2"/>
<accession>A0A1M6B302</accession>
<evidence type="ECO:0000256" key="11">
    <source>
        <dbReference type="RuleBase" id="RU363032"/>
    </source>
</evidence>
<evidence type="ECO:0000256" key="8">
    <source>
        <dbReference type="ARBA" id="ARBA00022692"/>
    </source>
</evidence>
<dbReference type="NCBIfam" id="TIGR02141">
    <property type="entry name" value="modB_ABC"/>
    <property type="match status" value="1"/>
</dbReference>
<keyword evidence="6 12" id="KW-0500">Molybdenum</keyword>
<feature type="transmembrane region" description="Helical" evidence="11">
    <location>
        <begin position="12"/>
        <end position="36"/>
    </location>
</feature>
<evidence type="ECO:0000256" key="3">
    <source>
        <dbReference type="ARBA" id="ARBA00007069"/>
    </source>
</evidence>
<dbReference type="GO" id="GO:0005886">
    <property type="term" value="C:plasma membrane"/>
    <property type="evidence" value="ECO:0007669"/>
    <property type="project" value="UniProtKB-SubCell"/>
</dbReference>
<evidence type="ECO:0000313" key="15">
    <source>
        <dbReference type="Proteomes" id="UP000184387"/>
    </source>
</evidence>
<dbReference type="PANTHER" id="PTHR30183:SF3">
    <property type="entry name" value="MOLYBDENUM TRANSPORT SYSTEM PERMEASE PROTEIN MODB"/>
    <property type="match status" value="1"/>
</dbReference>
<keyword evidence="5" id="KW-1003">Cell membrane</keyword>
<comment type="function">
    <text evidence="1 12">Part of the binding-protein-dependent transport system for molybdenum; probably responsible for the translocation of the substrate across the membrane.</text>
</comment>
<dbReference type="AlphaFoldDB" id="A0A1M6B302"/>
<evidence type="ECO:0000256" key="2">
    <source>
        <dbReference type="ARBA" id="ARBA00004429"/>
    </source>
</evidence>
<evidence type="ECO:0000256" key="6">
    <source>
        <dbReference type="ARBA" id="ARBA00022505"/>
    </source>
</evidence>
<feature type="transmembrane region" description="Helical" evidence="11">
    <location>
        <begin position="48"/>
        <end position="71"/>
    </location>
</feature>
<keyword evidence="10 11" id="KW-0472">Membrane</keyword>
<dbReference type="InterPro" id="IPR000515">
    <property type="entry name" value="MetI-like"/>
</dbReference>
<evidence type="ECO:0000313" key="14">
    <source>
        <dbReference type="EMBL" id="SHI43129.1"/>
    </source>
</evidence>
<comment type="similarity">
    <text evidence="3 12">Belongs to the binding-protein-dependent transport system permease family. CysTW subfamily.</text>
</comment>
<name>A0A1M6B302_9PROT</name>
<keyword evidence="15" id="KW-1185">Reference proteome</keyword>
<evidence type="ECO:0000259" key="13">
    <source>
        <dbReference type="PROSITE" id="PS50928"/>
    </source>
</evidence>
<keyword evidence="9 11" id="KW-1133">Transmembrane helix</keyword>
<feature type="transmembrane region" description="Helical" evidence="11">
    <location>
        <begin position="83"/>
        <end position="107"/>
    </location>
</feature>
<evidence type="ECO:0000256" key="1">
    <source>
        <dbReference type="ARBA" id="ARBA00002949"/>
    </source>
</evidence>
<keyword evidence="4 11" id="KW-0813">Transport</keyword>
<dbReference type="PROSITE" id="PS50928">
    <property type="entry name" value="ABC_TM1"/>
    <property type="match status" value="1"/>
</dbReference>
<evidence type="ECO:0000256" key="9">
    <source>
        <dbReference type="ARBA" id="ARBA00022989"/>
    </source>
</evidence>
<proteinExistence type="inferred from homology"/>
<comment type="subcellular location">
    <subcellularLocation>
        <location evidence="2 12">Cell inner membrane</location>
        <topology evidence="2 12">Multi-pass membrane protein</topology>
    </subcellularLocation>
    <subcellularLocation>
        <location evidence="11">Cell membrane</location>
        <topology evidence="11">Multi-pass membrane protein</topology>
    </subcellularLocation>
</comment>
<reference evidence="14 15" key="1">
    <citation type="submission" date="2016-11" db="EMBL/GenBank/DDBJ databases">
        <authorList>
            <person name="Jaros S."/>
            <person name="Januszkiewicz K."/>
            <person name="Wedrychowicz H."/>
        </authorList>
    </citation>
    <scope>NUCLEOTIDE SEQUENCE [LARGE SCALE GENOMIC DNA]</scope>
    <source>
        <strain evidence="14 15">DSM 14916</strain>
    </source>
</reference>
<evidence type="ECO:0000256" key="12">
    <source>
        <dbReference type="RuleBase" id="RU365097"/>
    </source>
</evidence>
<organism evidence="14 15">
    <name type="scientific">Muricoccus roseus</name>
    <dbReference type="NCBI Taxonomy" id="198092"/>
    <lineage>
        <taxon>Bacteria</taxon>
        <taxon>Pseudomonadati</taxon>
        <taxon>Pseudomonadota</taxon>
        <taxon>Alphaproteobacteria</taxon>
        <taxon>Acetobacterales</taxon>
        <taxon>Roseomonadaceae</taxon>
        <taxon>Muricoccus</taxon>
    </lineage>
</organism>
<dbReference type="EMBL" id="FQZF01000002">
    <property type="protein sequence ID" value="SHI43129.1"/>
    <property type="molecule type" value="Genomic_DNA"/>
</dbReference>
<dbReference type="PANTHER" id="PTHR30183">
    <property type="entry name" value="MOLYBDENUM TRANSPORT SYSTEM PERMEASE PROTEIN MODB"/>
    <property type="match status" value="1"/>
</dbReference>
<feature type="domain" description="ABC transmembrane type-1" evidence="13">
    <location>
        <begin position="10"/>
        <end position="218"/>
    </location>
</feature>
<dbReference type="NCBIfam" id="NF006939">
    <property type="entry name" value="PRK09421.1"/>
    <property type="match status" value="1"/>
</dbReference>
<dbReference type="CDD" id="cd06261">
    <property type="entry name" value="TM_PBP2"/>
    <property type="match status" value="1"/>
</dbReference>
<sequence>MLTPEEWGAVRLSLAVALRSVAFGLPPAVLVAWLLARGRFPGRALLDALVHLPLVMPPVVVGWLLLVTFGLRGPVGSLLNDWFGIRLVFTTAGASLATAVMSFPLIVRAVRLSLDAVDPGLEAAARTLGAGPLDRFVTVTLPLIAPGILAGAITAFAAGLGEFGAVITFASNIPGETQTLPLAIYSATQTPGGEATAARLAAVSLALAVTGLLLADLAGRRLALLLGRPVR</sequence>
<dbReference type="Proteomes" id="UP000184387">
    <property type="component" value="Unassembled WGS sequence"/>
</dbReference>